<evidence type="ECO:0000313" key="10">
    <source>
        <dbReference type="Proteomes" id="UP000078390"/>
    </source>
</evidence>
<protein>
    <recommendedName>
        <fullName evidence="2 6">Malonyl CoA-acyl carrier protein transacylase</fullName>
        <ecNumber evidence="1 6">2.3.1.39</ecNumber>
    </recommendedName>
</protein>
<accession>A0A179D6S4</accession>
<name>A0A179D6S4_9BACT</name>
<evidence type="ECO:0000256" key="5">
    <source>
        <dbReference type="ARBA" id="ARBA00048462"/>
    </source>
</evidence>
<dbReference type="AlphaFoldDB" id="A0A179D6S4"/>
<dbReference type="SMART" id="SM00827">
    <property type="entry name" value="PKS_AT"/>
    <property type="match status" value="1"/>
</dbReference>
<dbReference type="GO" id="GO:0006633">
    <property type="term" value="P:fatty acid biosynthetic process"/>
    <property type="evidence" value="ECO:0007669"/>
    <property type="project" value="TreeGrafter"/>
</dbReference>
<keyword evidence="10" id="KW-1185">Reference proteome</keyword>
<evidence type="ECO:0000256" key="7">
    <source>
        <dbReference type="PIRSR" id="PIRSR000446-1"/>
    </source>
</evidence>
<dbReference type="EMBL" id="LWLG01000001">
    <property type="protein sequence ID" value="OAQ21747.1"/>
    <property type="molecule type" value="Genomic_DNA"/>
</dbReference>
<dbReference type="NCBIfam" id="TIGR00128">
    <property type="entry name" value="fabD"/>
    <property type="match status" value="1"/>
</dbReference>
<feature type="active site" evidence="7">
    <location>
        <position position="195"/>
    </location>
</feature>
<keyword evidence="4 6" id="KW-0012">Acyltransferase</keyword>
<dbReference type="Pfam" id="PF00698">
    <property type="entry name" value="Acyl_transf_1"/>
    <property type="match status" value="1"/>
</dbReference>
<dbReference type="InterPro" id="IPR016036">
    <property type="entry name" value="Malonyl_transacylase_ACP-bd"/>
</dbReference>
<dbReference type="PANTHER" id="PTHR42681">
    <property type="entry name" value="MALONYL-COA-ACYL CARRIER PROTEIN TRANSACYLASE, MITOCHONDRIAL"/>
    <property type="match status" value="1"/>
</dbReference>
<dbReference type="RefSeq" id="WP_153303714.1">
    <property type="nucleotide sequence ID" value="NZ_LWLG01000001.1"/>
</dbReference>
<evidence type="ECO:0000256" key="3">
    <source>
        <dbReference type="ARBA" id="ARBA00022679"/>
    </source>
</evidence>
<dbReference type="InterPro" id="IPR014043">
    <property type="entry name" value="Acyl_transferase_dom"/>
</dbReference>
<dbReference type="Gene3D" id="3.30.70.250">
    <property type="entry name" value="Malonyl-CoA ACP transacylase, ACP-binding"/>
    <property type="match status" value="1"/>
</dbReference>
<comment type="caution">
    <text evidence="9">The sequence shown here is derived from an EMBL/GenBank/DDBJ whole genome shotgun (WGS) entry which is preliminary data.</text>
</comment>
<dbReference type="STRING" id="999894.TDIS_0265"/>
<evidence type="ECO:0000259" key="8">
    <source>
        <dbReference type="SMART" id="SM00827"/>
    </source>
</evidence>
<gene>
    <name evidence="9" type="ORF">TDIS_0265</name>
</gene>
<dbReference type="InterPro" id="IPR004410">
    <property type="entry name" value="Malonyl_CoA-ACP_transAc_FabD"/>
</dbReference>
<organism evidence="9 10">
    <name type="scientific">Thermosulfurimonas dismutans</name>
    <dbReference type="NCBI Taxonomy" id="999894"/>
    <lineage>
        <taxon>Bacteria</taxon>
        <taxon>Pseudomonadati</taxon>
        <taxon>Thermodesulfobacteriota</taxon>
        <taxon>Thermodesulfobacteria</taxon>
        <taxon>Thermodesulfobacteriales</taxon>
        <taxon>Thermodesulfobacteriaceae</taxon>
        <taxon>Thermosulfurimonas</taxon>
    </lineage>
</organism>
<proteinExistence type="inferred from homology"/>
<dbReference type="GO" id="GO:0005829">
    <property type="term" value="C:cytosol"/>
    <property type="evidence" value="ECO:0007669"/>
    <property type="project" value="TreeGrafter"/>
</dbReference>
<evidence type="ECO:0000256" key="2">
    <source>
        <dbReference type="ARBA" id="ARBA00018953"/>
    </source>
</evidence>
<dbReference type="SUPFAM" id="SSF52151">
    <property type="entry name" value="FabD/lysophospholipase-like"/>
    <property type="match status" value="1"/>
</dbReference>
<dbReference type="SUPFAM" id="SSF55048">
    <property type="entry name" value="Probable ACP-binding domain of malonyl-CoA ACP transacylase"/>
    <property type="match status" value="1"/>
</dbReference>
<keyword evidence="3 6" id="KW-0808">Transferase</keyword>
<dbReference type="GO" id="GO:0004314">
    <property type="term" value="F:[acyl-carrier-protein] S-malonyltransferase activity"/>
    <property type="evidence" value="ECO:0007669"/>
    <property type="project" value="UniProtKB-EC"/>
</dbReference>
<dbReference type="Proteomes" id="UP000078390">
    <property type="component" value="Unassembled WGS sequence"/>
</dbReference>
<dbReference type="PATRIC" id="fig|999894.6.peg.266"/>
<feature type="domain" description="Malonyl-CoA:ACP transacylase (MAT)" evidence="8">
    <location>
        <begin position="5"/>
        <end position="296"/>
    </location>
</feature>
<dbReference type="InterPro" id="IPR001227">
    <property type="entry name" value="Ac_transferase_dom_sf"/>
</dbReference>
<dbReference type="Gene3D" id="3.40.366.10">
    <property type="entry name" value="Malonyl-Coenzyme A Acyl Carrier Protein, domain 2"/>
    <property type="match status" value="1"/>
</dbReference>
<evidence type="ECO:0000313" key="9">
    <source>
        <dbReference type="EMBL" id="OAQ21747.1"/>
    </source>
</evidence>
<evidence type="ECO:0000256" key="1">
    <source>
        <dbReference type="ARBA" id="ARBA00013258"/>
    </source>
</evidence>
<dbReference type="PIRSF" id="PIRSF000446">
    <property type="entry name" value="Mct"/>
    <property type="match status" value="1"/>
</dbReference>
<dbReference type="EC" id="2.3.1.39" evidence="1 6"/>
<comment type="catalytic activity">
    <reaction evidence="5 6">
        <text>holo-[ACP] + malonyl-CoA = malonyl-[ACP] + CoA</text>
        <dbReference type="Rhea" id="RHEA:41792"/>
        <dbReference type="Rhea" id="RHEA-COMP:9623"/>
        <dbReference type="Rhea" id="RHEA-COMP:9685"/>
        <dbReference type="ChEBI" id="CHEBI:57287"/>
        <dbReference type="ChEBI" id="CHEBI:57384"/>
        <dbReference type="ChEBI" id="CHEBI:64479"/>
        <dbReference type="ChEBI" id="CHEBI:78449"/>
        <dbReference type="EC" id="2.3.1.39"/>
    </reaction>
</comment>
<dbReference type="InterPro" id="IPR024925">
    <property type="entry name" value="Malonyl_CoA-ACP_transAc"/>
</dbReference>
<reference evidence="9 10" key="1">
    <citation type="submission" date="2016-04" db="EMBL/GenBank/DDBJ databases">
        <title>Genome analysis of Thermosulfurimonas dismutans, the first thermophilic sulfur-disproportionating bacterium of the phylum Thermodesulfobacteria.</title>
        <authorList>
            <person name="Mardanov A.V."/>
            <person name="Beletsky A.V."/>
            <person name="Kadnikov V.V."/>
            <person name="Slobodkin A.I."/>
            <person name="Ravin N.V."/>
        </authorList>
    </citation>
    <scope>NUCLEOTIDE SEQUENCE [LARGE SCALE GENOMIC DNA]</scope>
    <source>
        <strain evidence="9 10">S95</strain>
    </source>
</reference>
<evidence type="ECO:0000256" key="4">
    <source>
        <dbReference type="ARBA" id="ARBA00023315"/>
    </source>
</evidence>
<sequence length="310" mass="33560">MLAVVFPGQGSQYVGMGKALYEKYASVRELFELAEEVCALPIKELCFEGPAGELTRTENLQPALTAVNLAVWRVLEEAGVKPAFLAGHSLGEYSALCAAGCLSVEDTFRLVKRRGEVMAQAAETAPGTMYAVIGLSRERLEEILSGISGQVFLANHNSPEQIVISGEQSATDEAAKKAKESGAKVVKLKVSGAFHSPLMTRAAEEFREALAEANFGLPRIPVVFNVSAKTEGDPEVIRKLMAEQILSPVRWVESVEFMYNNGVRIFIEAGPKRVLSGLINKILSDPEVLILQAEKPEEIEVVLSKVKEGG</sequence>
<dbReference type="PANTHER" id="PTHR42681:SF1">
    <property type="entry name" value="MALONYL-COA-ACYL CARRIER PROTEIN TRANSACYLASE, MITOCHONDRIAL"/>
    <property type="match status" value="1"/>
</dbReference>
<feature type="active site" evidence="7">
    <location>
        <position position="89"/>
    </location>
</feature>
<dbReference type="InterPro" id="IPR016035">
    <property type="entry name" value="Acyl_Trfase/lysoPLipase"/>
</dbReference>
<comment type="similarity">
    <text evidence="6">Belongs to the fabD family.</text>
</comment>
<dbReference type="InterPro" id="IPR050858">
    <property type="entry name" value="Mal-CoA-ACP_Trans/PKS_FabD"/>
</dbReference>
<dbReference type="OrthoDB" id="9808564at2"/>
<evidence type="ECO:0000256" key="6">
    <source>
        <dbReference type="PIRNR" id="PIRNR000446"/>
    </source>
</evidence>